<dbReference type="NCBIfam" id="TIGR00368">
    <property type="entry name" value="YifB family Mg chelatase-like AAA ATPase"/>
    <property type="match status" value="1"/>
</dbReference>
<comment type="similarity">
    <text evidence="1">Belongs to the Mg-chelatase subunits D/I family. ComM subfamily.</text>
</comment>
<dbReference type="InterPro" id="IPR001208">
    <property type="entry name" value="MCM_dom"/>
</dbReference>
<dbReference type="Pfam" id="PF13335">
    <property type="entry name" value="Mg_chelatase_C"/>
    <property type="match status" value="1"/>
</dbReference>
<evidence type="ECO:0000256" key="3">
    <source>
        <dbReference type="ARBA" id="ARBA00022840"/>
    </source>
</evidence>
<evidence type="ECO:0000256" key="2">
    <source>
        <dbReference type="ARBA" id="ARBA00022741"/>
    </source>
</evidence>
<dbReference type="STRING" id="909663.GCA_000512235_00766"/>
<dbReference type="SUPFAM" id="SSF54211">
    <property type="entry name" value="Ribosomal protein S5 domain 2-like"/>
    <property type="match status" value="1"/>
</dbReference>
<proteinExistence type="inferred from homology"/>
<evidence type="ECO:0000313" key="5">
    <source>
        <dbReference type="EMBL" id="NLW35324.1"/>
    </source>
</evidence>
<dbReference type="Gene3D" id="3.30.230.10">
    <property type="match status" value="1"/>
</dbReference>
<organism evidence="5 6">
    <name type="scientific">Syntrophorhabdus aromaticivorans</name>
    <dbReference type="NCBI Taxonomy" id="328301"/>
    <lineage>
        <taxon>Bacteria</taxon>
        <taxon>Pseudomonadati</taxon>
        <taxon>Thermodesulfobacteriota</taxon>
        <taxon>Syntrophorhabdia</taxon>
        <taxon>Syntrophorhabdales</taxon>
        <taxon>Syntrophorhabdaceae</taxon>
        <taxon>Syntrophorhabdus</taxon>
    </lineage>
</organism>
<dbReference type="PANTHER" id="PTHR32039">
    <property type="entry name" value="MAGNESIUM-CHELATASE SUBUNIT CHLI"/>
    <property type="match status" value="1"/>
</dbReference>
<dbReference type="PANTHER" id="PTHR32039:SF7">
    <property type="entry name" value="COMPETENCE PROTEIN COMM"/>
    <property type="match status" value="1"/>
</dbReference>
<dbReference type="InterPro" id="IPR004482">
    <property type="entry name" value="Mg_chelat-rel"/>
</dbReference>
<dbReference type="InterPro" id="IPR025158">
    <property type="entry name" value="Mg_chelat-rel_C"/>
</dbReference>
<dbReference type="InterPro" id="IPR020568">
    <property type="entry name" value="Ribosomal_Su5_D2-typ_SF"/>
</dbReference>
<dbReference type="GO" id="GO:0003677">
    <property type="term" value="F:DNA binding"/>
    <property type="evidence" value="ECO:0007669"/>
    <property type="project" value="InterPro"/>
</dbReference>
<accession>A0A351U594</accession>
<dbReference type="Proteomes" id="UP000777265">
    <property type="component" value="Unassembled WGS sequence"/>
</dbReference>
<dbReference type="AlphaFoldDB" id="A0A351U594"/>
<feature type="domain" description="AAA+ ATPase" evidence="4">
    <location>
        <begin position="213"/>
        <end position="396"/>
    </location>
</feature>
<dbReference type="Pfam" id="PF13541">
    <property type="entry name" value="ChlI"/>
    <property type="match status" value="1"/>
</dbReference>
<keyword evidence="3" id="KW-0067">ATP-binding</keyword>
<dbReference type="InterPro" id="IPR045006">
    <property type="entry name" value="CHLI-like"/>
</dbReference>
<sequence length="511" mass="55805">MISKIATAAIYGIDGIRIDVEVDISMGLPSFNIVGLPEASVKESKERVRAAIRNAGFEFPNDRITINLAPADVRKEGSSFDLPIAVGILASAGVIKQDAVKTCLIAGELSLDGRIKGVRGILPTTILARNEGILEVIVPLENGKEASIIQGVKVYGAQHLLEIVHFLKGDGSLTEFGGEGERDDNPGKNAGLDFSDVKGQAQTKRALEIAASGSHNVLMIGSPGSGKTMLARRIPSVMPRLSYDEAIETTKIHSIAGLLDAGRFLVVDRPFRAPHHTISDAGLIGGGHVPKPGEVSLAHNGVLFLDEFPEFKRNVLEALRQPLEDGNVTVSRVNHAITFPARFMLVAAMNPCPCGYWGDSRRSCSCSGTQIHRYRSRISGPLIDRIDIHVEVPPITIKELSMDTDEEEPSEKIRTRVLMARRVQQERFQGKNIYANGQMTTRMIKKYCVVNDSGKGLLEKAVEKFGLSPRAYHRILRVARTIADLEGEKHISEPHVAEAIQYRVLDKRPTL</sequence>
<dbReference type="SUPFAM" id="SSF52540">
    <property type="entry name" value="P-loop containing nucleoside triphosphate hydrolases"/>
    <property type="match status" value="1"/>
</dbReference>
<dbReference type="EMBL" id="JAAYEE010000126">
    <property type="protein sequence ID" value="NLW35324.1"/>
    <property type="molecule type" value="Genomic_DNA"/>
</dbReference>
<gene>
    <name evidence="5" type="ORF">GXY80_07570</name>
</gene>
<keyword evidence="2" id="KW-0547">Nucleotide-binding</keyword>
<dbReference type="Gene3D" id="3.40.50.300">
    <property type="entry name" value="P-loop containing nucleotide triphosphate hydrolases"/>
    <property type="match status" value="1"/>
</dbReference>
<reference evidence="5" key="1">
    <citation type="journal article" date="2020" name="Biotechnol. Biofuels">
        <title>New insights from the biogas microbiome by comprehensive genome-resolved metagenomics of nearly 1600 species originating from multiple anaerobic digesters.</title>
        <authorList>
            <person name="Campanaro S."/>
            <person name="Treu L."/>
            <person name="Rodriguez-R L.M."/>
            <person name="Kovalovszki A."/>
            <person name="Ziels R.M."/>
            <person name="Maus I."/>
            <person name="Zhu X."/>
            <person name="Kougias P.G."/>
            <person name="Basile A."/>
            <person name="Luo G."/>
            <person name="Schluter A."/>
            <person name="Konstantinidis K.T."/>
            <person name="Angelidaki I."/>
        </authorList>
    </citation>
    <scope>NUCLEOTIDE SEQUENCE</scope>
    <source>
        <strain evidence="5">AS06rmzACSIP_7</strain>
    </source>
</reference>
<reference evidence="5" key="2">
    <citation type="submission" date="2020-01" db="EMBL/GenBank/DDBJ databases">
        <authorList>
            <person name="Campanaro S."/>
        </authorList>
    </citation>
    <scope>NUCLEOTIDE SEQUENCE</scope>
    <source>
        <strain evidence="5">AS06rmzACSIP_7</strain>
    </source>
</reference>
<protein>
    <submittedName>
        <fullName evidence="5">YifB family Mg chelatase-like AAA ATPase</fullName>
    </submittedName>
</protein>
<dbReference type="PRINTS" id="PR01657">
    <property type="entry name" value="MCMFAMILY"/>
</dbReference>
<dbReference type="Pfam" id="PF01078">
    <property type="entry name" value="Mg_chelatase"/>
    <property type="match status" value="1"/>
</dbReference>
<evidence type="ECO:0000313" key="6">
    <source>
        <dbReference type="Proteomes" id="UP000777265"/>
    </source>
</evidence>
<name>A0A351U594_9BACT</name>
<comment type="caution">
    <text evidence="5">The sequence shown here is derived from an EMBL/GenBank/DDBJ whole genome shotgun (WGS) entry which is preliminary data.</text>
</comment>
<evidence type="ECO:0000259" key="4">
    <source>
        <dbReference type="SMART" id="SM00382"/>
    </source>
</evidence>
<dbReference type="SMART" id="SM00382">
    <property type="entry name" value="AAA"/>
    <property type="match status" value="1"/>
</dbReference>
<dbReference type="GO" id="GO:0005524">
    <property type="term" value="F:ATP binding"/>
    <property type="evidence" value="ECO:0007669"/>
    <property type="project" value="UniProtKB-KW"/>
</dbReference>
<dbReference type="InterPro" id="IPR014721">
    <property type="entry name" value="Ribsml_uS5_D2-typ_fold_subgr"/>
</dbReference>
<dbReference type="InterPro" id="IPR000523">
    <property type="entry name" value="Mg_chelatse_chII-like_cat_dom"/>
</dbReference>
<dbReference type="InterPro" id="IPR027417">
    <property type="entry name" value="P-loop_NTPase"/>
</dbReference>
<evidence type="ECO:0000256" key="1">
    <source>
        <dbReference type="ARBA" id="ARBA00006354"/>
    </source>
</evidence>
<dbReference type="InterPro" id="IPR003593">
    <property type="entry name" value="AAA+_ATPase"/>
</dbReference>